<feature type="domain" description="PKD/Chitinase" evidence="1">
    <location>
        <begin position="41"/>
        <end position="130"/>
    </location>
</feature>
<protein>
    <submittedName>
        <fullName evidence="2">PKD domain-containing protein</fullName>
    </submittedName>
</protein>
<dbReference type="SUPFAM" id="SSF49299">
    <property type="entry name" value="PKD domain"/>
    <property type="match status" value="1"/>
</dbReference>
<dbReference type="Gene3D" id="2.60.120.200">
    <property type="match status" value="1"/>
</dbReference>
<dbReference type="OrthoDB" id="9758386at2"/>
<dbReference type="AlphaFoldDB" id="A0A1C3CUX9"/>
<proteinExistence type="predicted"/>
<evidence type="ECO:0000313" key="2">
    <source>
        <dbReference type="EMBL" id="ODA12528.1"/>
    </source>
</evidence>
<evidence type="ECO:0000313" key="3">
    <source>
        <dbReference type="Proteomes" id="UP000186553"/>
    </source>
</evidence>
<dbReference type="STRING" id="1891224.BBP83_08110"/>
<keyword evidence="3" id="KW-1185">Reference proteome</keyword>
<dbReference type="InterPro" id="IPR022409">
    <property type="entry name" value="PKD/Chitinase_dom"/>
</dbReference>
<dbReference type="InterPro" id="IPR013783">
    <property type="entry name" value="Ig-like_fold"/>
</dbReference>
<dbReference type="PROSITE" id="PS51257">
    <property type="entry name" value="PROKAR_LIPOPROTEIN"/>
    <property type="match status" value="1"/>
</dbReference>
<reference evidence="2 3" key="1">
    <citation type="submission" date="2016-07" db="EMBL/GenBank/DDBJ databases">
        <title>Acinetobacter sp. ANC 4603.</title>
        <authorList>
            <person name="Radolfova-Krizova L."/>
            <person name="Nemec A."/>
        </authorList>
    </citation>
    <scope>NUCLEOTIDE SEQUENCE [LARGE SCALE GENOMIC DNA]</scope>
    <source>
        <strain evidence="2 3">ANC 4603</strain>
    </source>
</reference>
<dbReference type="Proteomes" id="UP000186553">
    <property type="component" value="Unassembled WGS sequence"/>
</dbReference>
<dbReference type="Pfam" id="PF14099">
    <property type="entry name" value="Polysacc_lyase"/>
    <property type="match status" value="1"/>
</dbReference>
<dbReference type="InterPro" id="IPR025975">
    <property type="entry name" value="Polysacc_lyase"/>
</dbReference>
<dbReference type="SMART" id="SM00089">
    <property type="entry name" value="PKD"/>
    <property type="match status" value="1"/>
</dbReference>
<name>A0A1C3CUX9_9GAMM</name>
<dbReference type="CDD" id="cd00146">
    <property type="entry name" value="PKD"/>
    <property type="match status" value="1"/>
</dbReference>
<organism evidence="2 3">
    <name type="scientific">Acinetobacter celticus</name>
    <dbReference type="NCBI Taxonomy" id="1891224"/>
    <lineage>
        <taxon>Bacteria</taxon>
        <taxon>Pseudomonadati</taxon>
        <taxon>Pseudomonadota</taxon>
        <taxon>Gammaproteobacteria</taxon>
        <taxon>Moraxellales</taxon>
        <taxon>Moraxellaceae</taxon>
        <taxon>Acinetobacter</taxon>
    </lineage>
</organism>
<dbReference type="Pfam" id="PF22352">
    <property type="entry name" value="K319L-like_PKD"/>
    <property type="match status" value="1"/>
</dbReference>
<sequence length="408" mass="45881">MNKIRYFLVFTTVLGMGACGGGQGDQSTTATVKDIQNEVPVGIIQSTQDSAMVGDSILLDGSESTDDSATTLNYRWAVVKNPENSFPSFGASTDKIFHFIPDRAGDYELSLVVNDGQQDSQTTTVKIQVFARNVEQVVNPSDVIPDTENDDVLVDNTEEKGKVIFRDGFETGTIRVDKYSNDLSTWNAMALHFENRSSATIVKDPAGTGQNVAKFIVPDDGQCYRAEIQRKQFDWGHYNYSFSHYIPSTWPVFQYGTILAQWHGFNLNGKNLNPPIALVLSGLKPEWQLHLYELKPMTSPLAVPETLLKRYVLDVPVAYNQWNDWNFDIQWSELDANDQLIPGKVVVKHNGKEVANITGVNNYHQKWSPYFQMGIYRSSWREGALKDRVIVGQPVEAYHKNVVIKDLN</sequence>
<gene>
    <name evidence="2" type="ORF">BBP83_08110</name>
</gene>
<dbReference type="EMBL" id="MBDL01000010">
    <property type="protein sequence ID" value="ODA12528.1"/>
    <property type="molecule type" value="Genomic_DNA"/>
</dbReference>
<comment type="caution">
    <text evidence="2">The sequence shown here is derived from an EMBL/GenBank/DDBJ whole genome shotgun (WGS) entry which is preliminary data.</text>
</comment>
<evidence type="ECO:0000259" key="1">
    <source>
        <dbReference type="SMART" id="SM00089"/>
    </source>
</evidence>
<dbReference type="RefSeq" id="WP_068887742.1">
    <property type="nucleotide sequence ID" value="NZ_CBCRUU010000009.1"/>
</dbReference>
<dbReference type="InterPro" id="IPR035986">
    <property type="entry name" value="PKD_dom_sf"/>
</dbReference>
<dbReference type="Gene3D" id="2.60.40.10">
    <property type="entry name" value="Immunoglobulins"/>
    <property type="match status" value="1"/>
</dbReference>
<accession>A0A1C3CUX9</accession>